<sequence length="55" mass="6469">MAPSWQPLVLLRTILRFRSIGLRKCSRENYSDTCHTPACIKEQPKRHILHHTLQS</sequence>
<accession>A0A2R6X9P9</accession>
<name>A0A2R6X9P9_MARPO</name>
<proteinExistence type="predicted"/>
<keyword evidence="2" id="KW-1185">Reference proteome</keyword>
<dbReference type="AlphaFoldDB" id="A0A2R6X9P9"/>
<evidence type="ECO:0000313" key="2">
    <source>
        <dbReference type="Proteomes" id="UP000244005"/>
    </source>
</evidence>
<gene>
    <name evidence="1" type="ORF">MARPO_0028s0129</name>
</gene>
<reference evidence="2" key="1">
    <citation type="journal article" date="2017" name="Cell">
        <title>Insights into land plant evolution garnered from the Marchantia polymorpha genome.</title>
        <authorList>
            <person name="Bowman J.L."/>
            <person name="Kohchi T."/>
            <person name="Yamato K.T."/>
            <person name="Jenkins J."/>
            <person name="Shu S."/>
            <person name="Ishizaki K."/>
            <person name="Yamaoka S."/>
            <person name="Nishihama R."/>
            <person name="Nakamura Y."/>
            <person name="Berger F."/>
            <person name="Adam C."/>
            <person name="Aki S.S."/>
            <person name="Althoff F."/>
            <person name="Araki T."/>
            <person name="Arteaga-Vazquez M.A."/>
            <person name="Balasubrmanian S."/>
            <person name="Barry K."/>
            <person name="Bauer D."/>
            <person name="Boehm C.R."/>
            <person name="Briginshaw L."/>
            <person name="Caballero-Perez J."/>
            <person name="Catarino B."/>
            <person name="Chen F."/>
            <person name="Chiyoda S."/>
            <person name="Chovatia M."/>
            <person name="Davies K.M."/>
            <person name="Delmans M."/>
            <person name="Demura T."/>
            <person name="Dierschke T."/>
            <person name="Dolan L."/>
            <person name="Dorantes-Acosta A.E."/>
            <person name="Eklund D.M."/>
            <person name="Florent S.N."/>
            <person name="Flores-Sandoval E."/>
            <person name="Fujiyama A."/>
            <person name="Fukuzawa H."/>
            <person name="Galik B."/>
            <person name="Grimanelli D."/>
            <person name="Grimwood J."/>
            <person name="Grossniklaus U."/>
            <person name="Hamada T."/>
            <person name="Haseloff J."/>
            <person name="Hetherington A.J."/>
            <person name="Higo A."/>
            <person name="Hirakawa Y."/>
            <person name="Hundley H.N."/>
            <person name="Ikeda Y."/>
            <person name="Inoue K."/>
            <person name="Inoue S.I."/>
            <person name="Ishida S."/>
            <person name="Jia Q."/>
            <person name="Kakita M."/>
            <person name="Kanazawa T."/>
            <person name="Kawai Y."/>
            <person name="Kawashima T."/>
            <person name="Kennedy M."/>
            <person name="Kinose K."/>
            <person name="Kinoshita T."/>
            <person name="Kohara Y."/>
            <person name="Koide E."/>
            <person name="Komatsu K."/>
            <person name="Kopischke S."/>
            <person name="Kubo M."/>
            <person name="Kyozuka J."/>
            <person name="Lagercrantz U."/>
            <person name="Lin S.S."/>
            <person name="Lindquist E."/>
            <person name="Lipzen A.M."/>
            <person name="Lu C.W."/>
            <person name="De Luna E."/>
            <person name="Martienssen R.A."/>
            <person name="Minamino N."/>
            <person name="Mizutani M."/>
            <person name="Mizutani M."/>
            <person name="Mochizuki N."/>
            <person name="Monte I."/>
            <person name="Mosher R."/>
            <person name="Nagasaki H."/>
            <person name="Nakagami H."/>
            <person name="Naramoto S."/>
            <person name="Nishitani K."/>
            <person name="Ohtani M."/>
            <person name="Okamoto T."/>
            <person name="Okumura M."/>
            <person name="Phillips J."/>
            <person name="Pollak B."/>
            <person name="Reinders A."/>
            <person name="Rovekamp M."/>
            <person name="Sano R."/>
            <person name="Sawa S."/>
            <person name="Schmid M.W."/>
            <person name="Shirakawa M."/>
            <person name="Solano R."/>
            <person name="Spunde A."/>
            <person name="Suetsugu N."/>
            <person name="Sugano S."/>
            <person name="Sugiyama A."/>
            <person name="Sun R."/>
            <person name="Suzuki Y."/>
            <person name="Takenaka M."/>
            <person name="Takezawa D."/>
            <person name="Tomogane H."/>
            <person name="Tsuzuki M."/>
            <person name="Ueda T."/>
            <person name="Umeda M."/>
            <person name="Ward J.M."/>
            <person name="Watanabe Y."/>
            <person name="Yazaki K."/>
            <person name="Yokoyama R."/>
            <person name="Yoshitake Y."/>
            <person name="Yotsui I."/>
            <person name="Zachgo S."/>
            <person name="Schmutz J."/>
        </authorList>
    </citation>
    <scope>NUCLEOTIDE SEQUENCE [LARGE SCALE GENOMIC DNA]</scope>
    <source>
        <strain evidence="2">Tak-1</strain>
    </source>
</reference>
<organism evidence="1 2">
    <name type="scientific">Marchantia polymorpha</name>
    <name type="common">Common liverwort</name>
    <name type="synonym">Marchantia aquatica</name>
    <dbReference type="NCBI Taxonomy" id="3197"/>
    <lineage>
        <taxon>Eukaryota</taxon>
        <taxon>Viridiplantae</taxon>
        <taxon>Streptophyta</taxon>
        <taxon>Embryophyta</taxon>
        <taxon>Marchantiophyta</taxon>
        <taxon>Marchantiopsida</taxon>
        <taxon>Marchantiidae</taxon>
        <taxon>Marchantiales</taxon>
        <taxon>Marchantiaceae</taxon>
        <taxon>Marchantia</taxon>
    </lineage>
</organism>
<evidence type="ECO:0000313" key="1">
    <source>
        <dbReference type="EMBL" id="PTQ42837.1"/>
    </source>
</evidence>
<dbReference type="Gramene" id="Mp2g00220.1">
    <property type="protein sequence ID" value="Mp2g00220.1.cds1"/>
    <property type="gene ID" value="Mp2g00220"/>
</dbReference>
<protein>
    <submittedName>
        <fullName evidence="1">Uncharacterized protein</fullName>
    </submittedName>
</protein>
<dbReference type="Proteomes" id="UP000244005">
    <property type="component" value="Unassembled WGS sequence"/>
</dbReference>
<dbReference type="EMBL" id="KZ772700">
    <property type="protein sequence ID" value="PTQ42837.1"/>
    <property type="molecule type" value="Genomic_DNA"/>
</dbReference>